<dbReference type="SMART" id="SM00235">
    <property type="entry name" value="ZnMc"/>
    <property type="match status" value="1"/>
</dbReference>
<sequence>MARTSKDAGGKPLCGNIHRPVPQLPAAVAGDPGRAAAIIGAKGKWANRTVLHYSFFTKGHYAIPKKQADAVRAAFAEWKGVGIGLDFVEVPKLAEAEVRIGFSLADGSSASNVGREILMVPVTEPTTVYGWDLTTPYGHGTALHELGHVLGMEHEHQNPNAGIVWHEEAVYAELGGPPNNWTRDTTFHNILAKLPPSQVQGSTWDKDSIMEYEFGPGLIDLPEEFDVRGLTPPGTLSAADKEWAVKWYPGAAAEPKRLDSFQAAPARLAAGEQADFVLKPEESRKYRIETTGASDALLLLFEMIDGEPRYLSGDDDSAQDRHAAIEHKLFAGRTYVARLRVVHPGTSGTTSVQYS</sequence>
<comment type="caution">
    <text evidence="2">The sequence shown here is derived from an EMBL/GenBank/DDBJ whole genome shotgun (WGS) entry which is preliminary data.</text>
</comment>
<evidence type="ECO:0000259" key="1">
    <source>
        <dbReference type="SMART" id="SM00235"/>
    </source>
</evidence>
<dbReference type="RefSeq" id="WP_344422247.1">
    <property type="nucleotide sequence ID" value="NZ_BAAAQK010000019.1"/>
</dbReference>
<organism evidence="2 3">
    <name type="scientific">Pseudonocardia ailaonensis</name>
    <dbReference type="NCBI Taxonomy" id="367279"/>
    <lineage>
        <taxon>Bacteria</taxon>
        <taxon>Bacillati</taxon>
        <taxon>Actinomycetota</taxon>
        <taxon>Actinomycetes</taxon>
        <taxon>Pseudonocardiales</taxon>
        <taxon>Pseudonocardiaceae</taxon>
        <taxon>Pseudonocardia</taxon>
    </lineage>
</organism>
<keyword evidence="3" id="KW-1185">Reference proteome</keyword>
<dbReference type="Proteomes" id="UP001500449">
    <property type="component" value="Unassembled WGS sequence"/>
</dbReference>
<dbReference type="InterPro" id="IPR006026">
    <property type="entry name" value="Peptidase_Metallo"/>
</dbReference>
<dbReference type="Gene3D" id="3.40.390.10">
    <property type="entry name" value="Collagenase (Catalytic Domain)"/>
    <property type="match status" value="1"/>
</dbReference>
<proteinExistence type="predicted"/>
<dbReference type="InterPro" id="IPR024079">
    <property type="entry name" value="MetalloPept_cat_dom_sf"/>
</dbReference>
<accession>A0ABN2NDW5</accession>
<evidence type="ECO:0000313" key="3">
    <source>
        <dbReference type="Proteomes" id="UP001500449"/>
    </source>
</evidence>
<evidence type="ECO:0000313" key="2">
    <source>
        <dbReference type="EMBL" id="GAA1864940.1"/>
    </source>
</evidence>
<protein>
    <recommendedName>
        <fullName evidence="1">Peptidase metallopeptidase domain-containing protein</fullName>
    </recommendedName>
</protein>
<name>A0ABN2NDW5_9PSEU</name>
<dbReference type="SUPFAM" id="SSF55486">
    <property type="entry name" value="Metalloproteases ('zincins'), catalytic domain"/>
    <property type="match status" value="1"/>
</dbReference>
<dbReference type="EMBL" id="BAAAQK010000019">
    <property type="protein sequence ID" value="GAA1864940.1"/>
    <property type="molecule type" value="Genomic_DNA"/>
</dbReference>
<reference evidence="2 3" key="1">
    <citation type="journal article" date="2019" name="Int. J. Syst. Evol. Microbiol.">
        <title>The Global Catalogue of Microorganisms (GCM) 10K type strain sequencing project: providing services to taxonomists for standard genome sequencing and annotation.</title>
        <authorList>
            <consortium name="The Broad Institute Genomics Platform"/>
            <consortium name="The Broad Institute Genome Sequencing Center for Infectious Disease"/>
            <person name="Wu L."/>
            <person name="Ma J."/>
        </authorList>
    </citation>
    <scope>NUCLEOTIDE SEQUENCE [LARGE SCALE GENOMIC DNA]</scope>
    <source>
        <strain evidence="2 3">JCM 16009</strain>
    </source>
</reference>
<gene>
    <name evidence="2" type="ORF">GCM10009836_51570</name>
</gene>
<feature type="domain" description="Peptidase metallopeptidase" evidence="1">
    <location>
        <begin position="41"/>
        <end position="177"/>
    </location>
</feature>